<accession>A0AAN8FRD8</accession>
<gene>
    <name evidence="1" type="ORF">GCK32_020898</name>
</gene>
<keyword evidence="2" id="KW-1185">Reference proteome</keyword>
<evidence type="ECO:0000313" key="2">
    <source>
        <dbReference type="Proteomes" id="UP001331761"/>
    </source>
</evidence>
<proteinExistence type="predicted"/>
<reference evidence="1 2" key="1">
    <citation type="submission" date="2019-10" db="EMBL/GenBank/DDBJ databases">
        <title>Assembly and Annotation for the nematode Trichostrongylus colubriformis.</title>
        <authorList>
            <person name="Martin J."/>
        </authorList>
    </citation>
    <scope>NUCLEOTIDE SEQUENCE [LARGE SCALE GENOMIC DNA]</scope>
    <source>
        <strain evidence="1">G859</strain>
        <tissue evidence="1">Whole worm</tissue>
    </source>
</reference>
<dbReference type="EMBL" id="WIXE01014023">
    <property type="protein sequence ID" value="KAK5974623.1"/>
    <property type="molecule type" value="Genomic_DNA"/>
</dbReference>
<protein>
    <submittedName>
        <fullName evidence="1">Uncharacterized protein</fullName>
    </submittedName>
</protein>
<organism evidence="1 2">
    <name type="scientific">Trichostrongylus colubriformis</name>
    <name type="common">Black scour worm</name>
    <dbReference type="NCBI Taxonomy" id="6319"/>
    <lineage>
        <taxon>Eukaryota</taxon>
        <taxon>Metazoa</taxon>
        <taxon>Ecdysozoa</taxon>
        <taxon>Nematoda</taxon>
        <taxon>Chromadorea</taxon>
        <taxon>Rhabditida</taxon>
        <taxon>Rhabditina</taxon>
        <taxon>Rhabditomorpha</taxon>
        <taxon>Strongyloidea</taxon>
        <taxon>Trichostrongylidae</taxon>
        <taxon>Trichostrongylus</taxon>
    </lineage>
</organism>
<evidence type="ECO:0000313" key="1">
    <source>
        <dbReference type="EMBL" id="KAK5974623.1"/>
    </source>
</evidence>
<comment type="caution">
    <text evidence="1">The sequence shown here is derived from an EMBL/GenBank/DDBJ whole genome shotgun (WGS) entry which is preliminary data.</text>
</comment>
<dbReference type="Proteomes" id="UP001331761">
    <property type="component" value="Unassembled WGS sequence"/>
</dbReference>
<feature type="non-terminal residue" evidence="1">
    <location>
        <position position="1"/>
    </location>
</feature>
<name>A0AAN8FRD8_TRICO</name>
<dbReference type="AlphaFoldDB" id="A0AAN8FRD8"/>
<sequence length="118" mass="13512">IPHINAKLQMEQPYNNVSGLPWPVNAAHRCDDAVHKDASAIYRSSWFLRIELLFRARGDRPHVYGTYTTVDLVFAVGYDAEDRRDRELDMMLKIVRIQKSDSSARSGISIEKLACHLI</sequence>